<feature type="compositionally biased region" description="Polar residues" evidence="8">
    <location>
        <begin position="579"/>
        <end position="589"/>
    </location>
</feature>
<evidence type="ECO:0000256" key="6">
    <source>
        <dbReference type="PROSITE-ProRule" id="PRU00259"/>
    </source>
</evidence>
<dbReference type="InterPro" id="IPR016024">
    <property type="entry name" value="ARM-type_fold"/>
</dbReference>
<feature type="region of interest" description="Disordered" evidence="8">
    <location>
        <begin position="817"/>
        <end position="905"/>
    </location>
</feature>
<keyword evidence="10" id="KW-1185">Reference proteome</keyword>
<dbReference type="AlphaFoldDB" id="A0A1D1UKQ5"/>
<dbReference type="EMBL" id="BDGG01000001">
    <property type="protein sequence ID" value="GAU90284.1"/>
    <property type="molecule type" value="Genomic_DNA"/>
</dbReference>
<proteinExistence type="inferred from homology"/>
<evidence type="ECO:0000313" key="10">
    <source>
        <dbReference type="Proteomes" id="UP000186922"/>
    </source>
</evidence>
<dbReference type="PROSITE" id="PS50176">
    <property type="entry name" value="ARM_REPEAT"/>
    <property type="match status" value="3"/>
</dbReference>
<organism evidence="9 10">
    <name type="scientific">Ramazzottius varieornatus</name>
    <name type="common">Water bear</name>
    <name type="synonym">Tardigrade</name>
    <dbReference type="NCBI Taxonomy" id="947166"/>
    <lineage>
        <taxon>Eukaryota</taxon>
        <taxon>Metazoa</taxon>
        <taxon>Ecdysozoa</taxon>
        <taxon>Tardigrada</taxon>
        <taxon>Eutardigrada</taxon>
        <taxon>Parachela</taxon>
        <taxon>Hypsibioidea</taxon>
        <taxon>Ramazzottiidae</taxon>
        <taxon>Ramazzottius</taxon>
    </lineage>
</organism>
<dbReference type="InterPro" id="IPR011989">
    <property type="entry name" value="ARM-like"/>
</dbReference>
<feature type="compositionally biased region" description="Acidic residues" evidence="8">
    <location>
        <begin position="895"/>
        <end position="905"/>
    </location>
</feature>
<feature type="compositionally biased region" description="Polar residues" evidence="8">
    <location>
        <begin position="849"/>
        <end position="860"/>
    </location>
</feature>
<dbReference type="Pfam" id="PF00514">
    <property type="entry name" value="Arm"/>
    <property type="match status" value="2"/>
</dbReference>
<comment type="subcellular location">
    <subcellularLocation>
        <location evidence="1">Cell junction</location>
    </subcellularLocation>
</comment>
<dbReference type="GO" id="GO:0005886">
    <property type="term" value="C:plasma membrane"/>
    <property type="evidence" value="ECO:0007669"/>
    <property type="project" value="TreeGrafter"/>
</dbReference>
<dbReference type="OrthoDB" id="3245100at2759"/>
<feature type="repeat" description="ARM" evidence="6">
    <location>
        <begin position="653"/>
        <end position="690"/>
    </location>
</feature>
<feature type="compositionally biased region" description="Polar residues" evidence="8">
    <location>
        <begin position="133"/>
        <end position="142"/>
    </location>
</feature>
<gene>
    <name evidence="9" type="primary">RvY_02722-1</name>
    <name evidence="9" type="synonym">RvY_02722.1</name>
    <name evidence="9" type="ORF">RvY_02722</name>
</gene>
<dbReference type="GO" id="GO:0005737">
    <property type="term" value="C:cytoplasm"/>
    <property type="evidence" value="ECO:0007669"/>
    <property type="project" value="TreeGrafter"/>
</dbReference>
<keyword evidence="3" id="KW-0677">Repeat</keyword>
<feature type="repeat" description="ARM" evidence="6">
    <location>
        <begin position="417"/>
        <end position="460"/>
    </location>
</feature>
<evidence type="ECO:0000256" key="1">
    <source>
        <dbReference type="ARBA" id="ARBA00004282"/>
    </source>
</evidence>
<dbReference type="PANTHER" id="PTHR10372">
    <property type="entry name" value="PLAKOPHILLIN-RELATED"/>
    <property type="match status" value="1"/>
</dbReference>
<dbReference type="SMART" id="SM00185">
    <property type="entry name" value="ARM"/>
    <property type="match status" value="6"/>
</dbReference>
<name>A0A1D1UKQ5_RAMVA</name>
<accession>A0A1D1UKQ5</accession>
<dbReference type="GO" id="GO:0098609">
    <property type="term" value="P:cell-cell adhesion"/>
    <property type="evidence" value="ECO:0007669"/>
    <property type="project" value="InterPro"/>
</dbReference>
<evidence type="ECO:0000256" key="4">
    <source>
        <dbReference type="ARBA" id="ARBA00022889"/>
    </source>
</evidence>
<feature type="region of interest" description="Disordered" evidence="8">
    <location>
        <begin position="264"/>
        <end position="284"/>
    </location>
</feature>
<dbReference type="PANTHER" id="PTHR10372:SF27">
    <property type="entry name" value="ADHERENS JUNCTION PROTEIN P120"/>
    <property type="match status" value="1"/>
</dbReference>
<reference evidence="9 10" key="1">
    <citation type="journal article" date="2016" name="Nat. Commun.">
        <title>Extremotolerant tardigrade genome and improved radiotolerance of human cultured cells by tardigrade-unique protein.</title>
        <authorList>
            <person name="Hashimoto T."/>
            <person name="Horikawa D.D."/>
            <person name="Saito Y."/>
            <person name="Kuwahara H."/>
            <person name="Kozuka-Hata H."/>
            <person name="Shin-I T."/>
            <person name="Minakuchi Y."/>
            <person name="Ohishi K."/>
            <person name="Motoyama A."/>
            <person name="Aizu T."/>
            <person name="Enomoto A."/>
            <person name="Kondo K."/>
            <person name="Tanaka S."/>
            <person name="Hara Y."/>
            <person name="Koshikawa S."/>
            <person name="Sagara H."/>
            <person name="Miura T."/>
            <person name="Yokobori S."/>
            <person name="Miyagawa K."/>
            <person name="Suzuki Y."/>
            <person name="Kubo T."/>
            <person name="Oyama M."/>
            <person name="Kohara Y."/>
            <person name="Fujiyama A."/>
            <person name="Arakawa K."/>
            <person name="Katayama T."/>
            <person name="Toyoda A."/>
            <person name="Kunieda T."/>
        </authorList>
    </citation>
    <scope>NUCLEOTIDE SEQUENCE [LARGE SCALE GENOMIC DNA]</scope>
    <source>
        <strain evidence="9 10">YOKOZUNA-1</strain>
    </source>
</reference>
<keyword evidence="4" id="KW-0130">Cell adhesion</keyword>
<feature type="region of interest" description="Disordered" evidence="8">
    <location>
        <begin position="131"/>
        <end position="174"/>
    </location>
</feature>
<evidence type="ECO:0000256" key="2">
    <source>
        <dbReference type="ARBA" id="ARBA00005462"/>
    </source>
</evidence>
<comment type="caution">
    <text evidence="9">The sequence shown here is derived from an EMBL/GenBank/DDBJ whole genome shotgun (WGS) entry which is preliminary data.</text>
</comment>
<feature type="coiled-coil region" evidence="7">
    <location>
        <begin position="11"/>
        <end position="38"/>
    </location>
</feature>
<evidence type="ECO:0000313" key="9">
    <source>
        <dbReference type="EMBL" id="GAU90284.1"/>
    </source>
</evidence>
<feature type="repeat" description="ARM" evidence="6">
    <location>
        <begin position="373"/>
        <end position="418"/>
    </location>
</feature>
<evidence type="ECO:0000256" key="7">
    <source>
        <dbReference type="SAM" id="Coils"/>
    </source>
</evidence>
<feature type="compositionally biased region" description="Polar residues" evidence="8">
    <location>
        <begin position="150"/>
        <end position="162"/>
    </location>
</feature>
<protein>
    <submittedName>
        <fullName evidence="9">Uncharacterized protein</fullName>
    </submittedName>
</protein>
<dbReference type="InterPro" id="IPR000225">
    <property type="entry name" value="Armadillo"/>
</dbReference>
<sequence length="905" mass="100075">MADPTAIYESVLAEQEKYSELTRQIDAERRTVANQLEKVRLSRDSGMSGSGYLDENTNQRIWNGNQTIPEDYENDAALDPVLVNRKVDTKVDKKVYRSERIQRRVIGDPGYGADGSFYQQQPQAEVPIHESRYTTTQSSSQPDADHQENDSLGSDPNLVSRNTSSTTTQEVTTVTKVYRTYERVPNESLSSASNRDYDYPDEYIGEYEGVASSLYAKPYRKYGSPKRFDYVNGYGTHTNTGLGLGLGDVYDGPEDLYANGLSRFSASPSAHPHHHPAKGHRKAPAHPLLAEYDAGYMEGDYSRGSPSLTATATVPESTAMTVVPAAQYRDPELAEVVEFLRSSQNVIRANAAAHLAHLAYMNDQVKNLTRQLNGIPPLVDMLQTSIPEIQRNACSALRNLSFGRGNDENKRAIRSAGGLMALIKLLKQSQESDIVELVTAILWILSSCDDLKKPILDEACPILVKQIILPQSRQASQSNGRVVHYNSTVFRNATGVLRNISSAGFYARKNLRESEDLIDGLLHLLKSAVNSQDIDNKSIENVVCVLRNLSYRCQEVEDPDYDKKKPPTRKKNDKGSVSAPGSLSGTPNKNTTYAHLKGVESLWHIDNVKCYLGVLSNCANPDALEAAAGILQNLSACYWQPAIDIRAAVRKEKGLPILVELLRMEDDKVVCSVARALRNLAVDQRNRELIGKYAMRDLTAKIPSGSPENHELVASSDETMAAVLATINEVVRRHQEFARSFLDVSGVERLVHITTNYNQYSSKVVRFAFLVLQTLWAHHGLHDVYKAAGWKSEHFLSKPPNMTVKTLGGSDTLGRTFSSQGPTKFEDKTLPRGALPPGPVDDHGIPMNVLNTVSTENGTRGTEPVYAQVNRAEKARHRQSQRENGHGTSSANSNLEDDMGGDSWV</sequence>
<dbReference type="InterPro" id="IPR028435">
    <property type="entry name" value="Plakophilin/d_Catenin"/>
</dbReference>
<feature type="compositionally biased region" description="Basic residues" evidence="8">
    <location>
        <begin position="271"/>
        <end position="284"/>
    </location>
</feature>
<dbReference type="Gene3D" id="1.25.10.10">
    <property type="entry name" value="Leucine-rich Repeat Variant"/>
    <property type="match status" value="1"/>
</dbReference>
<dbReference type="SUPFAM" id="SSF48371">
    <property type="entry name" value="ARM repeat"/>
    <property type="match status" value="1"/>
</dbReference>
<keyword evidence="5" id="KW-0965">Cell junction</keyword>
<evidence type="ECO:0000256" key="3">
    <source>
        <dbReference type="ARBA" id="ARBA00022737"/>
    </source>
</evidence>
<feature type="region of interest" description="Disordered" evidence="8">
    <location>
        <begin position="557"/>
        <end position="589"/>
    </location>
</feature>
<keyword evidence="7" id="KW-0175">Coiled coil</keyword>
<feature type="compositionally biased region" description="Low complexity" evidence="8">
    <location>
        <begin position="163"/>
        <end position="174"/>
    </location>
</feature>
<dbReference type="GO" id="GO:0005912">
    <property type="term" value="C:adherens junction"/>
    <property type="evidence" value="ECO:0007669"/>
    <property type="project" value="TreeGrafter"/>
</dbReference>
<comment type="similarity">
    <text evidence="2">Belongs to the beta-catenin family.</text>
</comment>
<dbReference type="Proteomes" id="UP000186922">
    <property type="component" value="Unassembled WGS sequence"/>
</dbReference>
<dbReference type="GO" id="GO:0005634">
    <property type="term" value="C:nucleus"/>
    <property type="evidence" value="ECO:0007669"/>
    <property type="project" value="TreeGrafter"/>
</dbReference>
<evidence type="ECO:0000256" key="8">
    <source>
        <dbReference type="SAM" id="MobiDB-lite"/>
    </source>
</evidence>
<dbReference type="STRING" id="947166.A0A1D1UKQ5"/>
<evidence type="ECO:0000256" key="5">
    <source>
        <dbReference type="ARBA" id="ARBA00022949"/>
    </source>
</evidence>